<evidence type="ECO:0000313" key="7">
    <source>
        <dbReference type="EMBL" id="UZP75089.1"/>
    </source>
</evidence>
<gene>
    <name evidence="7" type="ORF">E0F26_10230</name>
</gene>
<dbReference type="PANTHER" id="PTHR11999">
    <property type="entry name" value="GROUP II PYRIDOXAL-5-PHOSPHATE DECARBOXYLASE"/>
    <property type="match status" value="1"/>
</dbReference>
<dbReference type="EMBL" id="CP036501">
    <property type="protein sequence ID" value="UZP75089.1"/>
    <property type="molecule type" value="Genomic_DNA"/>
</dbReference>
<dbReference type="InterPro" id="IPR015422">
    <property type="entry name" value="PyrdxlP-dep_Trfase_small"/>
</dbReference>
<organism evidence="7 8">
    <name type="scientific">Candidatus Paraluminiphilus aquimaris</name>
    <dbReference type="NCBI Taxonomy" id="2518994"/>
    <lineage>
        <taxon>Bacteria</taxon>
        <taxon>Pseudomonadati</taxon>
        <taxon>Pseudomonadota</taxon>
        <taxon>Gammaproteobacteria</taxon>
        <taxon>Cellvibrionales</taxon>
        <taxon>Halieaceae</taxon>
        <taxon>Candidatus Paraluminiphilus</taxon>
    </lineage>
</organism>
<dbReference type="InterPro" id="IPR002129">
    <property type="entry name" value="PyrdxlP-dep_de-COase"/>
</dbReference>
<keyword evidence="7" id="KW-0808">Transferase</keyword>
<evidence type="ECO:0000256" key="6">
    <source>
        <dbReference type="RuleBase" id="RU000382"/>
    </source>
</evidence>
<proteinExistence type="inferred from homology"/>
<evidence type="ECO:0000256" key="3">
    <source>
        <dbReference type="ARBA" id="ARBA00022793"/>
    </source>
</evidence>
<evidence type="ECO:0000256" key="1">
    <source>
        <dbReference type="ARBA" id="ARBA00001933"/>
    </source>
</evidence>
<comment type="similarity">
    <text evidence="2 6">Belongs to the group II decarboxylase family.</text>
</comment>
<evidence type="ECO:0000256" key="2">
    <source>
        <dbReference type="ARBA" id="ARBA00009533"/>
    </source>
</evidence>
<keyword evidence="4 6" id="KW-0663">Pyridoxal phosphate</keyword>
<evidence type="ECO:0000256" key="4">
    <source>
        <dbReference type="ARBA" id="ARBA00022898"/>
    </source>
</evidence>
<protein>
    <submittedName>
        <fullName evidence="7">Aminotransferase class V-fold PLP-dependent enzyme</fullName>
    </submittedName>
</protein>
<dbReference type="RefSeq" id="WP_279241561.1">
    <property type="nucleotide sequence ID" value="NZ_CP036501.1"/>
</dbReference>
<evidence type="ECO:0000313" key="8">
    <source>
        <dbReference type="Proteomes" id="UP001317963"/>
    </source>
</evidence>
<dbReference type="InterPro" id="IPR015424">
    <property type="entry name" value="PyrdxlP-dep_Trfase"/>
</dbReference>
<dbReference type="Pfam" id="PF00282">
    <property type="entry name" value="Pyridoxal_deC"/>
    <property type="match status" value="1"/>
</dbReference>
<dbReference type="SUPFAM" id="SSF53383">
    <property type="entry name" value="PLP-dependent transferases"/>
    <property type="match status" value="1"/>
</dbReference>
<dbReference type="PRINTS" id="PR00800">
    <property type="entry name" value="YHDCRBOXLASE"/>
</dbReference>
<name>A0ABY6Q8Z8_9GAMM</name>
<sequence length="448" mass="48663">MHELTKDMEVLQQAIVRYSVERVRMDPPELDSPRDAAELSAMAGQTITEKGLGGLEALRLFTDVLAPACISTDHPKFLAFVPAAPTEAATLFDLIVGASSICGTTWLESAGATYAENQALKWIADLAGFGPESGGTFVSGGTAGNLSALVTARHKWRRGNEGRNALRGLVISSKGAHASIKQATYVMDADLLEVGGDQLTGDHVTETIESLSPLDRERLVAVACTAGTTNLGIIDDLSGIGQAAKHYDIWMHVDGAYGAAGLAAPSVRDQFNGMELADSFIVDPHKWLFAPFDCCALIYQSPALAREAHQQQGAYLEVVYDGVWNSSDYAHHLSRRARGLPLWFSLATHGTHAYTDAVEQTLLVAREAATRISNHPHLELVVDQSLSICVFRRIGWEPTDYKQWSDDQLERGESFVTPTKHKGETVLRFCIVNPRTTVAHIEEILATL</sequence>
<keyword evidence="5 6" id="KW-0456">Lyase</keyword>
<keyword evidence="7" id="KW-0032">Aminotransferase</keyword>
<accession>A0ABY6Q8Z8</accession>
<dbReference type="Proteomes" id="UP001317963">
    <property type="component" value="Chromosome"/>
</dbReference>
<dbReference type="InterPro" id="IPR015421">
    <property type="entry name" value="PyrdxlP-dep_Trfase_major"/>
</dbReference>
<keyword evidence="8" id="KW-1185">Reference proteome</keyword>
<comment type="cofactor">
    <cofactor evidence="1 6">
        <name>pyridoxal 5'-phosphate</name>
        <dbReference type="ChEBI" id="CHEBI:597326"/>
    </cofactor>
</comment>
<dbReference type="PANTHER" id="PTHR11999:SF70">
    <property type="entry name" value="MIP05841P"/>
    <property type="match status" value="1"/>
</dbReference>
<evidence type="ECO:0000256" key="5">
    <source>
        <dbReference type="ARBA" id="ARBA00023239"/>
    </source>
</evidence>
<dbReference type="GO" id="GO:0008483">
    <property type="term" value="F:transaminase activity"/>
    <property type="evidence" value="ECO:0007669"/>
    <property type="project" value="UniProtKB-KW"/>
</dbReference>
<reference evidence="7 8" key="1">
    <citation type="submission" date="2019-02" db="EMBL/GenBank/DDBJ databases">
        <title>Halieaceae_genomes.</title>
        <authorList>
            <person name="Li S.-H."/>
        </authorList>
    </citation>
    <scope>NUCLEOTIDE SEQUENCE [LARGE SCALE GENOMIC DNA]</scope>
    <source>
        <strain evidence="7 8">JH123</strain>
    </source>
</reference>
<keyword evidence="3" id="KW-0210">Decarboxylase</keyword>
<dbReference type="Gene3D" id="3.40.640.10">
    <property type="entry name" value="Type I PLP-dependent aspartate aminotransferase-like (Major domain)"/>
    <property type="match status" value="1"/>
</dbReference>
<dbReference type="Gene3D" id="3.90.1150.10">
    <property type="entry name" value="Aspartate Aminotransferase, domain 1"/>
    <property type="match status" value="1"/>
</dbReference>
<dbReference type="InterPro" id="IPR010977">
    <property type="entry name" value="Aromatic_deC"/>
</dbReference>